<evidence type="ECO:0000313" key="2">
    <source>
        <dbReference type="EMBL" id="ABO80476.1"/>
    </source>
</evidence>
<reference evidence="2" key="1">
    <citation type="submission" date="2006-03" db="EMBL/GenBank/DDBJ databases">
        <authorList>
            <person name="Shaull S."/>
            <person name="Lin S."/>
            <person name="Dixon R."/>
            <person name="May G."/>
            <person name="Sumner L."/>
            <person name="Gonzales B."/>
            <person name="Cook D."/>
            <person name="Kim D."/>
            <person name="Roe B.A."/>
        </authorList>
    </citation>
    <scope>NUCLEOTIDE SEQUENCE</scope>
</reference>
<protein>
    <submittedName>
        <fullName evidence="2">RNA-directed DNA polymerase, related</fullName>
    </submittedName>
</protein>
<dbReference type="InterPro" id="IPR000477">
    <property type="entry name" value="RT_dom"/>
</dbReference>
<dbReference type="EMBL" id="AC140551">
    <property type="protein sequence ID" value="ABO80476.1"/>
    <property type="molecule type" value="Genomic_DNA"/>
</dbReference>
<organism evidence="2">
    <name type="scientific">Medicago truncatula</name>
    <name type="common">Barrel medic</name>
    <name type="synonym">Medicago tribuloides</name>
    <dbReference type="NCBI Taxonomy" id="3880"/>
    <lineage>
        <taxon>Eukaryota</taxon>
        <taxon>Viridiplantae</taxon>
        <taxon>Streptophyta</taxon>
        <taxon>Embryophyta</taxon>
        <taxon>Tracheophyta</taxon>
        <taxon>Spermatophyta</taxon>
        <taxon>Magnoliopsida</taxon>
        <taxon>eudicotyledons</taxon>
        <taxon>Gunneridae</taxon>
        <taxon>Pentapetalae</taxon>
        <taxon>rosids</taxon>
        <taxon>fabids</taxon>
        <taxon>Fabales</taxon>
        <taxon>Fabaceae</taxon>
        <taxon>Papilionoideae</taxon>
        <taxon>50 kb inversion clade</taxon>
        <taxon>NPAAA clade</taxon>
        <taxon>Hologalegina</taxon>
        <taxon>IRL clade</taxon>
        <taxon>Trifolieae</taxon>
        <taxon>Medicago</taxon>
    </lineage>
</organism>
<reference evidence="2" key="2">
    <citation type="submission" date="2007-04" db="EMBL/GenBank/DDBJ databases">
        <authorList>
            <consortium name="The International Medicago Genome Annotation Group"/>
        </authorList>
    </citation>
    <scope>NUCLEOTIDE SEQUENCE</scope>
</reference>
<dbReference type="ExpressionAtlas" id="A4PSF3">
    <property type="expression patterns" value="differential"/>
</dbReference>
<sequence length="405" mass="45688">MTHFLFLSKLEVGPIVPGRGLRQGDPLSPYLFILVVEGLSTLIHKEVNRGDIHGVKVCRGAPVVSHLLFADNCFLFCRANVVEAQRLLTILKTYEAASGQEINLSKSEVFFSRNMSGAAQEDLSRIIGVRHVMGTGKYLGLPSMIDRDKWSVFSFIKDSIWKRINVWRGRALSKAGKEVMIKSVLQSIPSYIMSIYLLPSSVIDDIEKMVNAFWWGGRSNNRGIKWMAWEHMACPKEFGGMGFRNFKAFNIAMVAKQGWSLLSTPESLVARVFKSRYFPRSSFLGAKLVGNGQQVSVMNDPWVRGVQGSCIQSPQSQGVHILSVSDLIADEDRVWDVDKIESLFPDDMVQAILDTPLFAEVHNDRITWMVECNGRYTINTGYKLAMMELLHIDRFHVEEECLGCR</sequence>
<name>A4PSF3_MEDTR</name>
<dbReference type="PANTHER" id="PTHR33116:SF86">
    <property type="entry name" value="REVERSE TRANSCRIPTASE DOMAIN-CONTAINING PROTEIN"/>
    <property type="match status" value="1"/>
</dbReference>
<gene>
    <name evidence="2" type="ORF">MtrDRAFT_AC140551g60v2</name>
</gene>
<dbReference type="PANTHER" id="PTHR33116">
    <property type="entry name" value="REVERSE TRANSCRIPTASE ZINC-BINDING DOMAIN-CONTAINING PROTEIN-RELATED-RELATED"/>
    <property type="match status" value="1"/>
</dbReference>
<keyword evidence="2" id="KW-0808">Transferase</keyword>
<dbReference type="GO" id="GO:0003964">
    <property type="term" value="F:RNA-directed DNA polymerase activity"/>
    <property type="evidence" value="ECO:0007669"/>
    <property type="project" value="UniProtKB-KW"/>
</dbReference>
<keyword evidence="2" id="KW-0695">RNA-directed DNA polymerase</keyword>
<keyword evidence="2" id="KW-0548">Nucleotidyltransferase</keyword>
<evidence type="ECO:0000259" key="1">
    <source>
        <dbReference type="Pfam" id="PF00078"/>
    </source>
</evidence>
<feature type="domain" description="Reverse transcriptase" evidence="1">
    <location>
        <begin position="13"/>
        <end position="140"/>
    </location>
</feature>
<proteinExistence type="predicted"/>
<accession>A4PSF3</accession>
<dbReference type="AlphaFoldDB" id="A4PSF3"/>
<dbReference type="Pfam" id="PF00078">
    <property type="entry name" value="RVT_1"/>
    <property type="match status" value="1"/>
</dbReference>